<name>A0A917ICP0_9HYPH</name>
<feature type="compositionally biased region" description="Polar residues" evidence="1">
    <location>
        <begin position="39"/>
        <end position="56"/>
    </location>
</feature>
<dbReference type="EMBL" id="BMES01000003">
    <property type="protein sequence ID" value="GGH33220.1"/>
    <property type="molecule type" value="Genomic_DNA"/>
</dbReference>
<dbReference type="AlphaFoldDB" id="A0A917ICP0"/>
<feature type="compositionally biased region" description="Low complexity" evidence="1">
    <location>
        <begin position="21"/>
        <end position="38"/>
    </location>
</feature>
<dbReference type="Proteomes" id="UP000603912">
    <property type="component" value="Unassembled WGS sequence"/>
</dbReference>
<comment type="caution">
    <text evidence="3">The sequence shown here is derived from an EMBL/GenBank/DDBJ whole genome shotgun (WGS) entry which is preliminary data.</text>
</comment>
<reference evidence="3" key="1">
    <citation type="journal article" date="2014" name="Int. J. Syst. Evol. Microbiol.">
        <title>Complete genome sequence of Corynebacterium casei LMG S-19264T (=DSM 44701T), isolated from a smear-ripened cheese.</title>
        <authorList>
            <consortium name="US DOE Joint Genome Institute (JGI-PGF)"/>
            <person name="Walter F."/>
            <person name="Albersmeier A."/>
            <person name="Kalinowski J."/>
            <person name="Ruckert C."/>
        </authorList>
    </citation>
    <scope>NUCLEOTIDE SEQUENCE</scope>
    <source>
        <strain evidence="3">CGMCC 1.12214</strain>
    </source>
</reference>
<sequence length="125" mass="12517">MKRVLVLVSAALLLSGAAMAQTNPAPASPGTGSATGSSNQAVNPNGNAPSSANTSGTVNIVKSSALEKGANSFTEGQAKSKLEGAGLSNVTDLKKDDQGIWRGKAMHNGKSVTVGFDYKGNIAAE</sequence>
<evidence type="ECO:0000256" key="2">
    <source>
        <dbReference type="SAM" id="SignalP"/>
    </source>
</evidence>
<feature type="region of interest" description="Disordered" evidence="1">
    <location>
        <begin position="21"/>
        <end position="56"/>
    </location>
</feature>
<evidence type="ECO:0000313" key="3">
    <source>
        <dbReference type="EMBL" id="GGH33220.1"/>
    </source>
</evidence>
<reference evidence="3" key="2">
    <citation type="submission" date="2020-09" db="EMBL/GenBank/DDBJ databases">
        <authorList>
            <person name="Sun Q."/>
            <person name="Zhou Y."/>
        </authorList>
    </citation>
    <scope>NUCLEOTIDE SEQUENCE</scope>
    <source>
        <strain evidence="3">CGMCC 1.12214</strain>
    </source>
</reference>
<accession>A0A917ICP0</accession>
<evidence type="ECO:0000256" key="1">
    <source>
        <dbReference type="SAM" id="MobiDB-lite"/>
    </source>
</evidence>
<keyword evidence="2" id="KW-0732">Signal</keyword>
<organism evidence="3 4">
    <name type="scientific">Alsobacter metallidurans</name>
    <dbReference type="NCBI Taxonomy" id="340221"/>
    <lineage>
        <taxon>Bacteria</taxon>
        <taxon>Pseudomonadati</taxon>
        <taxon>Pseudomonadota</taxon>
        <taxon>Alphaproteobacteria</taxon>
        <taxon>Hyphomicrobiales</taxon>
        <taxon>Alsobacteraceae</taxon>
        <taxon>Alsobacter</taxon>
    </lineage>
</organism>
<evidence type="ECO:0008006" key="5">
    <source>
        <dbReference type="Google" id="ProtNLM"/>
    </source>
</evidence>
<proteinExistence type="predicted"/>
<gene>
    <name evidence="3" type="ORF">GCM10007036_45660</name>
</gene>
<evidence type="ECO:0000313" key="4">
    <source>
        <dbReference type="Proteomes" id="UP000603912"/>
    </source>
</evidence>
<keyword evidence="4" id="KW-1185">Reference proteome</keyword>
<protein>
    <recommendedName>
        <fullName evidence="5">PepSY domain-containing protein</fullName>
    </recommendedName>
</protein>
<dbReference type="RefSeq" id="WP_188520109.1">
    <property type="nucleotide sequence ID" value="NZ_BMES01000003.1"/>
</dbReference>
<feature type="chain" id="PRO_5037343318" description="PepSY domain-containing protein" evidence="2">
    <location>
        <begin position="21"/>
        <end position="125"/>
    </location>
</feature>
<feature type="signal peptide" evidence="2">
    <location>
        <begin position="1"/>
        <end position="20"/>
    </location>
</feature>